<sequence>MKRSLLTLFTFFCLAKQFLALAAVAEEASEKELGIVLEVLDRFMVAGREGDAARGARLLDMYESSPKKTVRDIEAYFKSERETFSRYVSIDSDVYGFEYREKGYRGPNLVVEGGVETTGGFTAEFSSRLVLREGRWRILNLEID</sequence>
<proteinExistence type="predicted"/>
<comment type="caution">
    <text evidence="2">The sequence shown here is derived from an EMBL/GenBank/DDBJ whole genome shotgun (WGS) entry which is preliminary data.</text>
</comment>
<organism evidence="2 3">
    <name type="scientific">Pelagicoccus mobilis</name>
    <dbReference type="NCBI Taxonomy" id="415221"/>
    <lineage>
        <taxon>Bacteria</taxon>
        <taxon>Pseudomonadati</taxon>
        <taxon>Verrucomicrobiota</taxon>
        <taxon>Opitutia</taxon>
        <taxon>Puniceicoccales</taxon>
        <taxon>Pelagicoccaceae</taxon>
        <taxon>Pelagicoccus</taxon>
    </lineage>
</organism>
<feature type="chain" id="PRO_5036727679" evidence="1">
    <location>
        <begin position="23"/>
        <end position="144"/>
    </location>
</feature>
<dbReference type="Proteomes" id="UP000617628">
    <property type="component" value="Unassembled WGS sequence"/>
</dbReference>
<dbReference type="RefSeq" id="WP_200357817.1">
    <property type="nucleotide sequence ID" value="NZ_JAENIL010000052.1"/>
</dbReference>
<accession>A0A934S619</accession>
<feature type="signal peptide" evidence="1">
    <location>
        <begin position="1"/>
        <end position="22"/>
    </location>
</feature>
<protein>
    <submittedName>
        <fullName evidence="2">Nuclear transport factor 2 family protein</fullName>
    </submittedName>
</protein>
<gene>
    <name evidence="2" type="ORF">JIN87_22145</name>
</gene>
<reference evidence="2" key="1">
    <citation type="submission" date="2021-01" db="EMBL/GenBank/DDBJ databases">
        <title>Modified the classification status of verrucomicrobia.</title>
        <authorList>
            <person name="Feng X."/>
        </authorList>
    </citation>
    <scope>NUCLEOTIDE SEQUENCE</scope>
    <source>
        <strain evidence="2">KCTC 13126</strain>
    </source>
</reference>
<keyword evidence="1" id="KW-0732">Signal</keyword>
<evidence type="ECO:0000313" key="2">
    <source>
        <dbReference type="EMBL" id="MBK1879603.1"/>
    </source>
</evidence>
<keyword evidence="3" id="KW-1185">Reference proteome</keyword>
<evidence type="ECO:0000256" key="1">
    <source>
        <dbReference type="SAM" id="SignalP"/>
    </source>
</evidence>
<evidence type="ECO:0000313" key="3">
    <source>
        <dbReference type="Proteomes" id="UP000617628"/>
    </source>
</evidence>
<dbReference type="AlphaFoldDB" id="A0A934S619"/>
<name>A0A934S619_9BACT</name>
<dbReference type="EMBL" id="JAENIL010000052">
    <property type="protein sequence ID" value="MBK1879603.1"/>
    <property type="molecule type" value="Genomic_DNA"/>
</dbReference>